<protein>
    <submittedName>
        <fullName evidence="3">Endonuclease/exonuclease/phosphatase domain containing protein</fullName>
    </submittedName>
</protein>
<keyword evidence="3" id="KW-0255">Endonuclease</keyword>
<feature type="domain" description="Inositol polyphosphate-related phosphatase" evidence="2">
    <location>
        <begin position="468"/>
        <end position="792"/>
    </location>
</feature>
<dbReference type="GO" id="GO:0004519">
    <property type="term" value="F:endonuclease activity"/>
    <property type="evidence" value="ECO:0007669"/>
    <property type="project" value="UniProtKB-KW"/>
</dbReference>
<dbReference type="SMART" id="SM00128">
    <property type="entry name" value="IPPc"/>
    <property type="match status" value="1"/>
</dbReference>
<comment type="caution">
    <text evidence="3">The sequence shown here is derived from an EMBL/GenBank/DDBJ whole genome shotgun (WGS) entry which is preliminary data.</text>
</comment>
<keyword evidence="3" id="KW-0269">Exonuclease</keyword>
<dbReference type="Gene3D" id="3.60.10.10">
    <property type="entry name" value="Endonuclease/exonuclease/phosphatase"/>
    <property type="match status" value="1"/>
</dbReference>
<gene>
    <name evidence="3" type="ORF">PGO_090860</name>
</gene>
<feature type="compositionally biased region" description="Low complexity" evidence="1">
    <location>
        <begin position="94"/>
        <end position="123"/>
    </location>
</feature>
<dbReference type="SUPFAM" id="SSF56219">
    <property type="entry name" value="DNase I-like"/>
    <property type="match status" value="1"/>
</dbReference>
<dbReference type="RefSeq" id="XP_028543476.1">
    <property type="nucleotide sequence ID" value="XM_028687675.1"/>
</dbReference>
<feature type="region of interest" description="Disordered" evidence="1">
    <location>
        <begin position="75"/>
        <end position="149"/>
    </location>
</feature>
<sequence>MSHDALNNIISKINDKSELILSNEETNRKKKTNSICKSMSHEHQEEEILTNTKCYSVFSSSLSHVSDSQLKSTSDTDAIANSSDKSNDQDFVASDDSASDISTANNFSANNSTAKNSSANNSSADDETKGDVEAYASGNDTNNKSSQDKVSNFKGHVIGANYLNNNKNGFWKKEKKNVMGYNYFTHRQKLINVDDSKILKNTPISVFVGTWNCEYFDFSKNDSYDKKRHTADFIIEDVKEEIYSVKQNDRYSLRSINPQLYAQQMHNFKITDSTSKLEGSRHSSDTHIQYINEKLFEKTQKNFLNDSKRNQRSSTPTSVIPSVCIERNNLSRNYLNNVRSTWNPQKCCTTYETFKCEEDADIHKGKNSIMMGYTKNCCSLLDDSKEKESKKFKNNIKLEIPNRSTGKEEPMSYNVLKQDLDTNNFENYQICLNQKKRVEEYPRMDEKEVGDINDFKKRNHNYSKVKTNYQRLHTSKEKQVFATWIQPYYDIYVICLQESISDNIIDCLSIYLKEINQETYEFLPLTDCKLSGYGDGAFLQMKSTTIAAWVRKSKLHPNGAIKLCASKSIAFNKLNNSKGCVSILFNIFNQYILFIGCHMPAKDREIRQKSREFILTKLSEYFSNKTTTNFKDVFHHVIWMGDFNFRVYGIHLEKAVQCLQNNNLKELLKYDEGHSAYSYDLSISFQELPITFLPTYKKNGNRPVINRNDANWVQKEYKLIHNIKWYKGGRQESRIPSWTDRIFKWSCEKTKQCLIFVPNSYHSPLTQEKSILMASDHSPVSCCFQMYKMKNDHEIPSTKVTLNAFRMEYTPRGMCTREINDL</sequence>
<keyword evidence="3" id="KW-0540">Nuclease</keyword>
<dbReference type="InterPro" id="IPR036691">
    <property type="entry name" value="Endo/exonu/phosph_ase_sf"/>
</dbReference>
<name>A0A1Y1JI75_PLAGO</name>
<dbReference type="Pfam" id="PF22669">
    <property type="entry name" value="Exo_endo_phos2"/>
    <property type="match status" value="1"/>
</dbReference>
<dbReference type="Proteomes" id="UP000195521">
    <property type="component" value="Unassembled WGS sequence"/>
</dbReference>
<dbReference type="GO" id="GO:0046856">
    <property type="term" value="P:phosphatidylinositol dephosphorylation"/>
    <property type="evidence" value="ECO:0007669"/>
    <property type="project" value="InterPro"/>
</dbReference>
<proteinExistence type="predicted"/>
<evidence type="ECO:0000313" key="3">
    <source>
        <dbReference type="EMBL" id="GAW80887.1"/>
    </source>
</evidence>
<dbReference type="PANTHER" id="PTHR11200:SF275">
    <property type="entry name" value="LD06095P"/>
    <property type="match status" value="1"/>
</dbReference>
<dbReference type="InterPro" id="IPR046985">
    <property type="entry name" value="IP5"/>
</dbReference>
<feature type="compositionally biased region" description="Polar residues" evidence="1">
    <location>
        <begin position="138"/>
        <end position="149"/>
    </location>
</feature>
<keyword evidence="3" id="KW-0378">Hydrolase</keyword>
<dbReference type="EMBL" id="BDQF01000010">
    <property type="protein sequence ID" value="GAW80887.1"/>
    <property type="molecule type" value="Genomic_DNA"/>
</dbReference>
<dbReference type="OrthoDB" id="7862313at2759"/>
<dbReference type="PANTHER" id="PTHR11200">
    <property type="entry name" value="INOSITOL 5-PHOSPHATASE"/>
    <property type="match status" value="1"/>
</dbReference>
<reference evidence="4" key="1">
    <citation type="submission" date="2017-04" db="EMBL/GenBank/DDBJ databases">
        <title>Plasmodium gonderi genome.</title>
        <authorList>
            <person name="Arisue N."/>
            <person name="Honma H."/>
            <person name="Kawai S."/>
            <person name="Tougan T."/>
            <person name="Tanabe K."/>
            <person name="Horii T."/>
        </authorList>
    </citation>
    <scope>NUCLEOTIDE SEQUENCE [LARGE SCALE GENOMIC DNA]</scope>
    <source>
        <strain evidence="4">ATCC 30045</strain>
    </source>
</reference>
<dbReference type="GeneID" id="39747605"/>
<dbReference type="GO" id="GO:0004527">
    <property type="term" value="F:exonuclease activity"/>
    <property type="evidence" value="ECO:0007669"/>
    <property type="project" value="UniProtKB-KW"/>
</dbReference>
<feature type="compositionally biased region" description="Polar residues" evidence="1">
    <location>
        <begin position="75"/>
        <end position="84"/>
    </location>
</feature>
<accession>A0A1Y1JI75</accession>
<evidence type="ECO:0000259" key="2">
    <source>
        <dbReference type="SMART" id="SM00128"/>
    </source>
</evidence>
<dbReference type="InterPro" id="IPR000300">
    <property type="entry name" value="IPPc"/>
</dbReference>
<dbReference type="AlphaFoldDB" id="A0A1Y1JI75"/>
<keyword evidence="4" id="KW-1185">Reference proteome</keyword>
<dbReference type="GO" id="GO:0004439">
    <property type="term" value="F:phosphatidylinositol-4,5-bisphosphate 5-phosphatase activity"/>
    <property type="evidence" value="ECO:0007669"/>
    <property type="project" value="TreeGrafter"/>
</dbReference>
<evidence type="ECO:0000256" key="1">
    <source>
        <dbReference type="SAM" id="MobiDB-lite"/>
    </source>
</evidence>
<evidence type="ECO:0000313" key="4">
    <source>
        <dbReference type="Proteomes" id="UP000195521"/>
    </source>
</evidence>
<dbReference type="OMA" id="FNFRVQG"/>
<organism evidence="3 4">
    <name type="scientific">Plasmodium gonderi</name>
    <dbReference type="NCBI Taxonomy" id="77519"/>
    <lineage>
        <taxon>Eukaryota</taxon>
        <taxon>Sar</taxon>
        <taxon>Alveolata</taxon>
        <taxon>Apicomplexa</taxon>
        <taxon>Aconoidasida</taxon>
        <taxon>Haemosporida</taxon>
        <taxon>Plasmodiidae</taxon>
        <taxon>Plasmodium</taxon>
        <taxon>Plasmodium (Plasmodium)</taxon>
    </lineage>
</organism>